<evidence type="ECO:0000313" key="1">
    <source>
        <dbReference type="EMBL" id="UUX92983.1"/>
    </source>
</evidence>
<dbReference type="RefSeq" id="WP_257743125.1">
    <property type="nucleotide sequence ID" value="NZ_CP096115.1"/>
</dbReference>
<keyword evidence="2" id="KW-1185">Reference proteome</keyword>
<name>A0A9E7TIW2_9EURY</name>
<evidence type="ECO:0000313" key="2">
    <source>
        <dbReference type="Proteomes" id="UP001060368"/>
    </source>
</evidence>
<reference evidence="1" key="1">
    <citation type="submission" date="2022-04" db="EMBL/GenBank/DDBJ databases">
        <title>Complete genome of Methanoplanus endosymbiosus DSM 3599.</title>
        <authorList>
            <person name="Chen S.-C."/>
            <person name="You Y.-T."/>
            <person name="Zhou Y.-Z."/>
            <person name="Lai M.-C."/>
        </authorList>
    </citation>
    <scope>NUCLEOTIDE SEQUENCE</scope>
    <source>
        <strain evidence="1">DSM 3599</strain>
    </source>
</reference>
<dbReference type="GeneID" id="74306494"/>
<dbReference type="KEGG" id="mend:L6E24_02325"/>
<dbReference type="Pfam" id="PF11950">
    <property type="entry name" value="DUF3467"/>
    <property type="match status" value="1"/>
</dbReference>
<organism evidence="1 2">
    <name type="scientific">Methanoplanus endosymbiosus</name>
    <dbReference type="NCBI Taxonomy" id="33865"/>
    <lineage>
        <taxon>Archaea</taxon>
        <taxon>Methanobacteriati</taxon>
        <taxon>Methanobacteriota</taxon>
        <taxon>Stenosarchaea group</taxon>
        <taxon>Methanomicrobia</taxon>
        <taxon>Methanomicrobiales</taxon>
        <taxon>Methanomicrobiaceae</taxon>
        <taxon>Methanoplanus</taxon>
    </lineage>
</organism>
<proteinExistence type="predicted"/>
<dbReference type="Proteomes" id="UP001060368">
    <property type="component" value="Chromosome"/>
</dbReference>
<sequence>MTKKERKTTLEFSSENIYKAESKDFHIEYNSNNYSNATSTMKTNDEYIIDFFTLPGTIADGVRTIPANRIMMNHKNAKKLAEQILNSLKDISEQEEESEDSE</sequence>
<accession>A0A9E7TIW2</accession>
<gene>
    <name evidence="1" type="ORF">L6E24_02325</name>
</gene>
<protein>
    <submittedName>
        <fullName evidence="1">DUF3467 domain-containing protein</fullName>
    </submittedName>
</protein>
<dbReference type="AlphaFoldDB" id="A0A9E7TIW2"/>
<dbReference type="InterPro" id="IPR021857">
    <property type="entry name" value="DUF3467"/>
</dbReference>
<dbReference type="EMBL" id="CP096115">
    <property type="protein sequence ID" value="UUX92983.1"/>
    <property type="molecule type" value="Genomic_DNA"/>
</dbReference>